<dbReference type="InterPro" id="IPR008397">
    <property type="entry name" value="Alginate_lyase_dom"/>
</dbReference>
<dbReference type="Gene3D" id="2.80.10.50">
    <property type="match status" value="1"/>
</dbReference>
<dbReference type="GO" id="GO:0042597">
    <property type="term" value="C:periplasmic space"/>
    <property type="evidence" value="ECO:0007669"/>
    <property type="project" value="InterPro"/>
</dbReference>
<dbReference type="SMART" id="SM00458">
    <property type="entry name" value="RICIN"/>
    <property type="match status" value="1"/>
</dbReference>
<evidence type="ECO:0000256" key="1">
    <source>
        <dbReference type="ARBA" id="ARBA00022729"/>
    </source>
</evidence>
<gene>
    <name evidence="5" type="ORF">GS398_13830</name>
</gene>
<evidence type="ECO:0000313" key="6">
    <source>
        <dbReference type="Proteomes" id="UP000451233"/>
    </source>
</evidence>
<evidence type="ECO:0000256" key="3">
    <source>
        <dbReference type="SAM" id="MobiDB-lite"/>
    </source>
</evidence>
<dbReference type="InterPro" id="IPR008929">
    <property type="entry name" value="Chondroitin_lyas"/>
</dbReference>
<dbReference type="PROSITE" id="PS51257">
    <property type="entry name" value="PROKAR_LIPOPROTEIN"/>
    <property type="match status" value="1"/>
</dbReference>
<dbReference type="AlphaFoldDB" id="A0A7K1Y062"/>
<name>A0A7K1Y062_9SPHI</name>
<keyword evidence="1" id="KW-0732">Signal</keyword>
<keyword evidence="2" id="KW-0456">Lyase</keyword>
<dbReference type="GO" id="GO:0016829">
    <property type="term" value="F:lyase activity"/>
    <property type="evidence" value="ECO:0007669"/>
    <property type="project" value="UniProtKB-KW"/>
</dbReference>
<dbReference type="Pfam" id="PF05426">
    <property type="entry name" value="Alginate_lyase"/>
    <property type="match status" value="1"/>
</dbReference>
<sequence length="551" mass="59422">MKTQKKAMVVCLFLLSLGCKKEIRTVDPGENKNVLNAKNGNAKIAAISHIGGLLHTEADFERMRVKVNANAQPWKGSYDLLAASEYSASTWTSHATSIIIRGGTGDNVATLYRDVAAAYQNALLWKITGNTAHGDAARDILNGWGSTLTQINGNADRFLAAGIFGYQLANTAEMMRGYSGFNVAAFQTMLLNVFYVRNNDFLVNHNTACITNYWANWDLCNMASILAIGVFCDDQAKVDQAINYFKTGAGNGAIMNAVPFLHAGGLGQWQESGRDQGHCLLGVGLMGSFCEMAWNQGLDMYGYSSSRFMQGAEYVASYNNGNTVPFTTYNWGSGTNCAPMSQTVISAAGRGELRPIYEMIYNHYANRMGQPVPNSSARAALHRPEGGPGGHATTFDQPGYGSLTFYRDASTRPIANGTYSLKSRATGKMLDNLGATTNGAVMGQWADGTSNNQKWVVTYANGYYKLSCVTGGRYLDSGGNTTNGSTVVQWASGSSINQQWSIVDVGGGYYKIFNRANGKCLDTGGGTTDGSQMKFYPTSTSNNLQWSFVAP</sequence>
<dbReference type="Proteomes" id="UP000451233">
    <property type="component" value="Unassembled WGS sequence"/>
</dbReference>
<accession>A0A7K1Y062</accession>
<dbReference type="InterPro" id="IPR035992">
    <property type="entry name" value="Ricin_B-like_lectins"/>
</dbReference>
<dbReference type="InterPro" id="IPR000772">
    <property type="entry name" value="Ricin_B_lectin"/>
</dbReference>
<evidence type="ECO:0000256" key="2">
    <source>
        <dbReference type="ARBA" id="ARBA00023239"/>
    </source>
</evidence>
<protein>
    <recommendedName>
        <fullName evidence="4">Ricin B lectin domain-containing protein</fullName>
    </recommendedName>
</protein>
<proteinExistence type="predicted"/>
<dbReference type="RefSeq" id="WP_160907385.1">
    <property type="nucleotide sequence ID" value="NZ_WVHS01000003.1"/>
</dbReference>
<keyword evidence="6" id="KW-1185">Reference proteome</keyword>
<dbReference type="SUPFAM" id="SSF48230">
    <property type="entry name" value="Chondroitin AC/alginate lyase"/>
    <property type="match status" value="1"/>
</dbReference>
<dbReference type="SUPFAM" id="SSF50370">
    <property type="entry name" value="Ricin B-like lectins"/>
    <property type="match status" value="1"/>
</dbReference>
<feature type="domain" description="Ricin B lectin" evidence="4">
    <location>
        <begin position="417"/>
        <end position="549"/>
    </location>
</feature>
<dbReference type="PROSITE" id="PS50231">
    <property type="entry name" value="RICIN_B_LECTIN"/>
    <property type="match status" value="1"/>
</dbReference>
<evidence type="ECO:0000259" key="4">
    <source>
        <dbReference type="SMART" id="SM00458"/>
    </source>
</evidence>
<feature type="region of interest" description="Disordered" evidence="3">
    <location>
        <begin position="374"/>
        <end position="394"/>
    </location>
</feature>
<evidence type="ECO:0000313" key="5">
    <source>
        <dbReference type="EMBL" id="MXV16389.1"/>
    </source>
</evidence>
<dbReference type="EMBL" id="WVHS01000003">
    <property type="protein sequence ID" value="MXV16389.1"/>
    <property type="molecule type" value="Genomic_DNA"/>
</dbReference>
<dbReference type="Gene3D" id="1.50.10.100">
    <property type="entry name" value="Chondroitin AC/alginate lyase"/>
    <property type="match status" value="1"/>
</dbReference>
<organism evidence="5 6">
    <name type="scientific">Hufsiella ginkgonis</name>
    <dbReference type="NCBI Taxonomy" id="2695274"/>
    <lineage>
        <taxon>Bacteria</taxon>
        <taxon>Pseudomonadati</taxon>
        <taxon>Bacteroidota</taxon>
        <taxon>Sphingobacteriia</taxon>
        <taxon>Sphingobacteriales</taxon>
        <taxon>Sphingobacteriaceae</taxon>
        <taxon>Hufsiella</taxon>
    </lineage>
</organism>
<comment type="caution">
    <text evidence="5">The sequence shown here is derived from an EMBL/GenBank/DDBJ whole genome shotgun (WGS) entry which is preliminary data.</text>
</comment>
<reference evidence="5 6" key="1">
    <citation type="submission" date="2019-11" db="EMBL/GenBank/DDBJ databases">
        <title>Pedobacter sp. HMF7056 Genome sequencing and assembly.</title>
        <authorList>
            <person name="Kang H."/>
            <person name="Kim H."/>
            <person name="Joh K."/>
        </authorList>
    </citation>
    <scope>NUCLEOTIDE SEQUENCE [LARGE SCALE GENOMIC DNA]</scope>
    <source>
        <strain evidence="5 6">HMF7056</strain>
    </source>
</reference>
<dbReference type="Pfam" id="PF14200">
    <property type="entry name" value="RicinB_lectin_2"/>
    <property type="match status" value="1"/>
</dbReference>